<organism evidence="22 23">
    <name type="scientific">Jaculus jaculus</name>
    <name type="common">Lesser Egyptian jerboa</name>
    <dbReference type="NCBI Taxonomy" id="51337"/>
    <lineage>
        <taxon>Eukaryota</taxon>
        <taxon>Metazoa</taxon>
        <taxon>Chordata</taxon>
        <taxon>Craniata</taxon>
        <taxon>Vertebrata</taxon>
        <taxon>Euteleostomi</taxon>
        <taxon>Mammalia</taxon>
        <taxon>Eutheria</taxon>
        <taxon>Euarchontoglires</taxon>
        <taxon>Glires</taxon>
        <taxon>Rodentia</taxon>
        <taxon>Myomorpha</taxon>
        <taxon>Dipodoidea</taxon>
        <taxon>Dipodidae</taxon>
        <taxon>Dipodinae</taxon>
        <taxon>Jaculus</taxon>
    </lineage>
</organism>
<evidence type="ECO:0000256" key="10">
    <source>
        <dbReference type="ARBA" id="ARBA00022729"/>
    </source>
</evidence>
<dbReference type="AlphaFoldDB" id="A0A8C5P5N5"/>
<comment type="function">
    <text evidence="17">Megakaryocyte-potentiating factor (MPF) may potentiate megakaryocyte colony formation.</text>
</comment>
<evidence type="ECO:0000256" key="2">
    <source>
        <dbReference type="ARBA" id="ARBA00004609"/>
    </source>
</evidence>
<evidence type="ECO:0000256" key="4">
    <source>
        <dbReference type="ARBA" id="ARBA00011016"/>
    </source>
</evidence>
<keyword evidence="9" id="KW-0165">Cleavage on pair of basic residues</keyword>
<keyword evidence="5" id="KW-1003">Cell membrane</keyword>
<keyword evidence="6" id="KW-0964">Secreted</keyword>
<comment type="subcellular location">
    <subcellularLocation>
        <location evidence="2">Cell membrane</location>
        <topology evidence="2">Lipid-anchor</topology>
        <topology evidence="2">GPI-anchor</topology>
    </subcellularLocation>
    <subcellularLocation>
        <location evidence="1">Golgi apparatus</location>
    </subcellularLocation>
    <subcellularLocation>
        <location evidence="3">Secreted</location>
    </subcellularLocation>
</comment>
<comment type="function">
    <text evidence="18">Membrane-anchored forms may play a role in cellular adhesion.</text>
</comment>
<dbReference type="InterPro" id="IPR010335">
    <property type="entry name" value="Mesothelin"/>
</dbReference>
<dbReference type="OMA" id="NHLVCEM"/>
<evidence type="ECO:0000256" key="15">
    <source>
        <dbReference type="ARBA" id="ARBA00023180"/>
    </source>
</evidence>
<sequence>MVLSRAQPLLGSHRGLSLGGSLLLLLLSLGWLLPRRAQTAETRQESGFLRAVLASTRDFASLPPGLFLGLTCREVSGLKTEHVQELARAVGQKNITLQVDQLRCLAHHLPKHLTPADLDAFPPDLLLFLSPAAFPGTQACTHFFSLVSKANVDMLPQKVLERQRLLAAALACRGVRGSRVSKEDVQALGSLACDLPGSFVAESAEALLPWLAGCQGPLDQYQQEAAREALRGGGPPYGPPSRWTVSTLDALQGLLVVLDQPIVHSIPKGVIAAWLQRISRNPSWLGPELTAMLPRFRRDVEKSACPPGQKAHKVDEELVYYEIWELEACVDGAMLANHMDLVNVLPFTYEQLSIFKRILDKTYPQGYPETLIRNLGSFSSYINPEDIDKWNVTSPETVKALLTAIKGQKRDAQMASLMTRYLLGGGQLDQDILAMLADVPATYLCDLSLERLRSMPLHVMWLVGPQDLNNCSQKSLDVLYPKAQVAFQNVSMQEYFGRIRPFLGGASTEDLRALSQQNFSMDLATFKKLQVDALARLTVPEVQKLLGPHVADLKAEEEKSPVKDWLLRQRQEDLDRLELGLHGGIPNGYLVLDLNFREAFSRGAPLLAPEPALAWVLALLLALTLSG</sequence>
<dbReference type="GO" id="GO:0005576">
    <property type="term" value="C:extracellular region"/>
    <property type="evidence" value="ECO:0007669"/>
    <property type="project" value="UniProtKB-SubCell"/>
</dbReference>
<evidence type="ECO:0000256" key="7">
    <source>
        <dbReference type="ARBA" id="ARBA00022553"/>
    </source>
</evidence>
<dbReference type="GeneTree" id="ENSGT00950000182957"/>
<dbReference type="GO" id="GO:0007160">
    <property type="term" value="P:cell-matrix adhesion"/>
    <property type="evidence" value="ECO:0007669"/>
    <property type="project" value="TreeGrafter"/>
</dbReference>
<dbReference type="Proteomes" id="UP000694385">
    <property type="component" value="Unassembled WGS sequence"/>
</dbReference>
<evidence type="ECO:0000256" key="6">
    <source>
        <dbReference type="ARBA" id="ARBA00022525"/>
    </source>
</evidence>
<keyword evidence="16" id="KW-0449">Lipoprotein</keyword>
<keyword evidence="12" id="KW-0333">Golgi apparatus</keyword>
<evidence type="ECO:0000256" key="14">
    <source>
        <dbReference type="ARBA" id="ARBA00023157"/>
    </source>
</evidence>
<keyword evidence="23" id="KW-1185">Reference proteome</keyword>
<reference evidence="22" key="2">
    <citation type="submission" date="2025-09" db="UniProtKB">
        <authorList>
            <consortium name="Ensembl"/>
        </authorList>
    </citation>
    <scope>IDENTIFICATION</scope>
</reference>
<dbReference type="GO" id="GO:0005886">
    <property type="term" value="C:plasma membrane"/>
    <property type="evidence" value="ECO:0007669"/>
    <property type="project" value="UniProtKB-SubCell"/>
</dbReference>
<evidence type="ECO:0000313" key="22">
    <source>
        <dbReference type="Ensembl" id="ENSJJAP00000024911.1"/>
    </source>
</evidence>
<evidence type="ECO:0000256" key="3">
    <source>
        <dbReference type="ARBA" id="ARBA00004613"/>
    </source>
</evidence>
<proteinExistence type="inferred from homology"/>
<evidence type="ECO:0000256" key="12">
    <source>
        <dbReference type="ARBA" id="ARBA00023034"/>
    </source>
</evidence>
<keyword evidence="15" id="KW-0325">Glycoprotein</keyword>
<reference evidence="22" key="1">
    <citation type="submission" date="2025-08" db="UniProtKB">
        <authorList>
            <consortium name="Ensembl"/>
        </authorList>
    </citation>
    <scope>IDENTIFICATION</scope>
</reference>
<evidence type="ECO:0000256" key="8">
    <source>
        <dbReference type="ARBA" id="ARBA00022622"/>
    </source>
</evidence>
<keyword evidence="10" id="KW-0732">Signal</keyword>
<dbReference type="Pfam" id="PF06060">
    <property type="entry name" value="Mesothelin"/>
    <property type="match status" value="1"/>
</dbReference>
<accession>A0A8C5P5N5</accession>
<dbReference type="GO" id="GO:0005794">
    <property type="term" value="C:Golgi apparatus"/>
    <property type="evidence" value="ECO:0007669"/>
    <property type="project" value="UniProtKB-SubCell"/>
</dbReference>
<evidence type="ECO:0000256" key="16">
    <source>
        <dbReference type="ARBA" id="ARBA00023288"/>
    </source>
</evidence>
<evidence type="ECO:0000256" key="9">
    <source>
        <dbReference type="ARBA" id="ARBA00022685"/>
    </source>
</evidence>
<evidence type="ECO:0000256" key="5">
    <source>
        <dbReference type="ARBA" id="ARBA00022475"/>
    </source>
</evidence>
<dbReference type="GO" id="GO:0098552">
    <property type="term" value="C:side of membrane"/>
    <property type="evidence" value="ECO:0007669"/>
    <property type="project" value="UniProtKB-KW"/>
</dbReference>
<dbReference type="PANTHER" id="PTHR23412:SF6">
    <property type="entry name" value="MESOTHELIN"/>
    <property type="match status" value="1"/>
</dbReference>
<name>A0A8C5P5N5_JACJA</name>
<protein>
    <recommendedName>
        <fullName evidence="20">Mesothelin</fullName>
    </recommendedName>
    <alternativeName>
        <fullName evidence="21">Pre-pro-megakaryocyte-potentiating factor</fullName>
    </alternativeName>
</protein>
<dbReference type="Ensembl" id="ENSJJAT00000031496.1">
    <property type="protein sequence ID" value="ENSJJAP00000024911.1"/>
    <property type="gene ID" value="ENSJJAG00000024242.1"/>
</dbReference>
<dbReference type="FunFam" id="1.20.970.40:FF:000001">
    <property type="entry name" value="Mesothelin"/>
    <property type="match status" value="1"/>
</dbReference>
<evidence type="ECO:0000256" key="20">
    <source>
        <dbReference type="ARBA" id="ARBA00068881"/>
    </source>
</evidence>
<dbReference type="GO" id="GO:0009986">
    <property type="term" value="C:cell surface"/>
    <property type="evidence" value="ECO:0007669"/>
    <property type="project" value="TreeGrafter"/>
</dbReference>
<dbReference type="PANTHER" id="PTHR23412">
    <property type="entry name" value="STEREOCILIN RELATED"/>
    <property type="match status" value="1"/>
</dbReference>
<evidence type="ECO:0000313" key="23">
    <source>
        <dbReference type="Proteomes" id="UP000694385"/>
    </source>
</evidence>
<evidence type="ECO:0000256" key="13">
    <source>
        <dbReference type="ARBA" id="ARBA00023136"/>
    </source>
</evidence>
<evidence type="ECO:0000256" key="11">
    <source>
        <dbReference type="ARBA" id="ARBA00022889"/>
    </source>
</evidence>
<keyword evidence="7" id="KW-0597">Phosphoprotein</keyword>
<comment type="subunit">
    <text evidence="19">Interacts with MUC16.</text>
</comment>
<evidence type="ECO:0000256" key="19">
    <source>
        <dbReference type="ARBA" id="ARBA00065993"/>
    </source>
</evidence>
<keyword evidence="13" id="KW-0472">Membrane</keyword>
<evidence type="ECO:0000256" key="17">
    <source>
        <dbReference type="ARBA" id="ARBA00058425"/>
    </source>
</evidence>
<dbReference type="InterPro" id="IPR026664">
    <property type="entry name" value="Stereocilin-rel"/>
</dbReference>
<keyword evidence="11" id="KW-0130">Cell adhesion</keyword>
<evidence type="ECO:0000256" key="21">
    <source>
        <dbReference type="ARBA" id="ARBA00081905"/>
    </source>
</evidence>
<keyword evidence="14" id="KW-1015">Disulfide bond</keyword>
<dbReference type="Gene3D" id="1.20.970.40">
    <property type="match status" value="1"/>
</dbReference>
<evidence type="ECO:0000256" key="1">
    <source>
        <dbReference type="ARBA" id="ARBA00004555"/>
    </source>
</evidence>
<gene>
    <name evidence="22" type="primary">LOC101599138</name>
</gene>
<keyword evidence="8" id="KW-0336">GPI-anchor</keyword>
<evidence type="ECO:0000256" key="18">
    <source>
        <dbReference type="ARBA" id="ARBA00058732"/>
    </source>
</evidence>
<comment type="similarity">
    <text evidence="4">Belongs to the mesothelin family.</text>
</comment>